<dbReference type="OMA" id="NASIFNM"/>
<dbReference type="SUPFAM" id="SSF50729">
    <property type="entry name" value="PH domain-like"/>
    <property type="match status" value="1"/>
</dbReference>
<dbReference type="PANTHER" id="PTHR16290:SF0">
    <property type="entry name" value="DECAPPING PROTEIN 1, ISOFORM A"/>
    <property type="match status" value="1"/>
</dbReference>
<dbReference type="Pfam" id="PF06058">
    <property type="entry name" value="DCP1"/>
    <property type="match status" value="1"/>
</dbReference>
<dbReference type="GO" id="GO:0000184">
    <property type="term" value="P:nuclear-transcribed mRNA catabolic process, nonsense-mediated decay"/>
    <property type="evidence" value="ECO:0007669"/>
    <property type="project" value="UniProtKB-KW"/>
</dbReference>
<keyword evidence="3" id="KW-0963">Cytoplasm</keyword>
<dbReference type="GO" id="GO:0000932">
    <property type="term" value="C:P-body"/>
    <property type="evidence" value="ECO:0007669"/>
    <property type="project" value="TreeGrafter"/>
</dbReference>
<sequence>MAKETETRMNIVAINRVDPYVKSIVDSSAHVAFYTFNAENSEWEKTDIEGALFIYSRNAEPFHSIFINNRLNTNSLVEPITGQIDLQSQPPFLLYRNERSKIRGFWFYNSNECDRIGDLLKRLIKDCQKTNKPNTDLLSDAKTSTLMQQLKNTNNNVNILSMLSKAQDDFNKGSTSSSKQKDTTISSHSGINNPSVMSFFAAIPNEVSSIQPLKSNGAPPVHTVDEIEKKQRVITPSSELRISPQNNGVKYQKPGSPDIELGTSPIVTFFNSVSLGGQHIGSNKNNPLSKAMNVSDIEQQQQIQNSSKIQNSKPTLMPPTMFQPKYENIEDGKNTGKLTQENEVKRLTKEQMLRAFDYLIKNDSDFVKKLYDAYLKST</sequence>
<dbReference type="GO" id="GO:0008047">
    <property type="term" value="F:enzyme activator activity"/>
    <property type="evidence" value="ECO:0007669"/>
    <property type="project" value="InterPro"/>
</dbReference>
<evidence type="ECO:0000256" key="3">
    <source>
        <dbReference type="ARBA" id="ARBA00022490"/>
    </source>
</evidence>
<proteinExistence type="inferred from homology"/>
<feature type="region of interest" description="Disordered" evidence="6">
    <location>
        <begin position="168"/>
        <end position="190"/>
    </location>
</feature>
<dbReference type="InterPro" id="IPR031953">
    <property type="entry name" value="mRNA_decap_C"/>
</dbReference>
<dbReference type="InterPro" id="IPR011993">
    <property type="entry name" value="PH-like_dom_sf"/>
</dbReference>
<comment type="subcellular location">
    <subcellularLocation>
        <location evidence="1">Cytoplasm</location>
    </subcellularLocation>
</comment>
<accession>A0A336LMB7</accession>
<name>A0A336LMB7_CULSO</name>
<evidence type="ECO:0000256" key="2">
    <source>
        <dbReference type="ARBA" id="ARBA00008778"/>
    </source>
</evidence>
<dbReference type="EMBL" id="UFQT01000021">
    <property type="protein sequence ID" value="SSX17911.1"/>
    <property type="molecule type" value="Genomic_DNA"/>
</dbReference>
<dbReference type="GO" id="GO:0000290">
    <property type="term" value="P:deadenylation-dependent decapping of nuclear-transcribed mRNA"/>
    <property type="evidence" value="ECO:0007669"/>
    <property type="project" value="InterPro"/>
</dbReference>
<dbReference type="PANTHER" id="PTHR16290">
    <property type="entry name" value="TRANSCRIPTION FACTOR SMIF DECAPPING ENZYME DCP1"/>
    <property type="match status" value="1"/>
</dbReference>
<dbReference type="GO" id="GO:0031087">
    <property type="term" value="P:deadenylation-independent decapping of nuclear-transcribed mRNA"/>
    <property type="evidence" value="ECO:0007669"/>
    <property type="project" value="TreeGrafter"/>
</dbReference>
<dbReference type="Gene3D" id="6.10.140.2030">
    <property type="match status" value="1"/>
</dbReference>
<dbReference type="GO" id="GO:0003729">
    <property type="term" value="F:mRNA binding"/>
    <property type="evidence" value="ECO:0007669"/>
    <property type="project" value="TreeGrafter"/>
</dbReference>
<evidence type="ECO:0000313" key="8">
    <source>
        <dbReference type="EMBL" id="SSX17911.1"/>
    </source>
</evidence>
<evidence type="ECO:0000256" key="1">
    <source>
        <dbReference type="ARBA" id="ARBA00004496"/>
    </source>
</evidence>
<dbReference type="InterPro" id="IPR010334">
    <property type="entry name" value="Dcp1"/>
</dbReference>
<dbReference type="FunFam" id="2.30.29.30:FF:000425">
    <property type="entry name" value="mRNA-decapping enzyme 1B"/>
    <property type="match status" value="1"/>
</dbReference>
<evidence type="ECO:0000259" key="7">
    <source>
        <dbReference type="Pfam" id="PF16741"/>
    </source>
</evidence>
<keyword evidence="4" id="KW-0507">mRNA processing</keyword>
<comment type="similarity">
    <text evidence="2">Belongs to the DCP1 family.</text>
</comment>
<evidence type="ECO:0000256" key="4">
    <source>
        <dbReference type="ARBA" id="ARBA00022664"/>
    </source>
</evidence>
<dbReference type="CDD" id="cd09804">
    <property type="entry name" value="Dcp1"/>
    <property type="match status" value="1"/>
</dbReference>
<reference evidence="8" key="1">
    <citation type="submission" date="2018-07" db="EMBL/GenBank/DDBJ databases">
        <authorList>
            <person name="Quirk P.G."/>
            <person name="Krulwich T.A."/>
        </authorList>
    </citation>
    <scope>NUCLEOTIDE SEQUENCE</scope>
</reference>
<gene>
    <name evidence="8" type="primary">CSON005654</name>
</gene>
<dbReference type="AlphaFoldDB" id="A0A336LMB7"/>
<dbReference type="Gene3D" id="2.30.29.30">
    <property type="entry name" value="Pleckstrin-homology domain (PH domain)/Phosphotyrosine-binding domain (PTB)"/>
    <property type="match status" value="1"/>
</dbReference>
<dbReference type="Pfam" id="PF16741">
    <property type="entry name" value="mRNA_decap_C"/>
    <property type="match status" value="1"/>
</dbReference>
<keyword evidence="5" id="KW-0866">Nonsense-mediated mRNA decay</keyword>
<feature type="domain" description="mRNA-decapping enzyme C-terminal" evidence="7">
    <location>
        <begin position="346"/>
        <end position="377"/>
    </location>
</feature>
<evidence type="ECO:0000256" key="6">
    <source>
        <dbReference type="SAM" id="MobiDB-lite"/>
    </source>
</evidence>
<evidence type="ECO:0000256" key="5">
    <source>
        <dbReference type="ARBA" id="ARBA00023161"/>
    </source>
</evidence>
<dbReference type="VEuPathDB" id="VectorBase:CSON005654"/>
<dbReference type="GO" id="GO:0006397">
    <property type="term" value="P:mRNA processing"/>
    <property type="evidence" value="ECO:0007669"/>
    <property type="project" value="UniProtKB-KW"/>
</dbReference>
<protein>
    <submittedName>
        <fullName evidence="8">CSON005654 protein</fullName>
    </submittedName>
</protein>
<organism evidence="8">
    <name type="scientific">Culicoides sonorensis</name>
    <name type="common">Biting midge</name>
    <dbReference type="NCBI Taxonomy" id="179676"/>
    <lineage>
        <taxon>Eukaryota</taxon>
        <taxon>Metazoa</taxon>
        <taxon>Ecdysozoa</taxon>
        <taxon>Arthropoda</taxon>
        <taxon>Hexapoda</taxon>
        <taxon>Insecta</taxon>
        <taxon>Pterygota</taxon>
        <taxon>Neoptera</taxon>
        <taxon>Endopterygota</taxon>
        <taxon>Diptera</taxon>
        <taxon>Nematocera</taxon>
        <taxon>Chironomoidea</taxon>
        <taxon>Ceratopogonidae</taxon>
        <taxon>Ceratopogoninae</taxon>
        <taxon>Culicoides</taxon>
        <taxon>Monoculicoides</taxon>
    </lineage>
</organism>
<feature type="compositionally biased region" description="Polar residues" evidence="6">
    <location>
        <begin position="172"/>
        <end position="190"/>
    </location>
</feature>